<dbReference type="Proteomes" id="UP001295684">
    <property type="component" value="Unassembled WGS sequence"/>
</dbReference>
<name>A0AAD2D881_EUPCR</name>
<dbReference type="Pfam" id="PF10551">
    <property type="entry name" value="MULE"/>
    <property type="match status" value="1"/>
</dbReference>
<dbReference type="GO" id="GO:0008270">
    <property type="term" value="F:zinc ion binding"/>
    <property type="evidence" value="ECO:0007669"/>
    <property type="project" value="UniProtKB-KW"/>
</dbReference>
<keyword evidence="1" id="KW-0863">Zinc-finger</keyword>
<proteinExistence type="predicted"/>
<dbReference type="InterPro" id="IPR018289">
    <property type="entry name" value="MULE_transposase_dom"/>
</dbReference>
<dbReference type="InterPro" id="IPR007527">
    <property type="entry name" value="Znf_SWIM"/>
</dbReference>
<protein>
    <recommendedName>
        <fullName evidence="2">SWIM-type domain-containing protein</fullName>
    </recommendedName>
</protein>
<accession>A0AAD2D881</accession>
<dbReference type="GO" id="GO:0006355">
    <property type="term" value="P:regulation of DNA-templated transcription"/>
    <property type="evidence" value="ECO:0007669"/>
    <property type="project" value="InterPro"/>
</dbReference>
<evidence type="ECO:0000259" key="2">
    <source>
        <dbReference type="PROSITE" id="PS50966"/>
    </source>
</evidence>
<dbReference type="PANTHER" id="PTHR31669:SF251">
    <property type="entry name" value="PROTEIN FAR1-RELATED SEQUENCE"/>
    <property type="match status" value="1"/>
</dbReference>
<keyword evidence="4" id="KW-1185">Reference proteome</keyword>
<feature type="domain" description="SWIM-type" evidence="2">
    <location>
        <begin position="757"/>
        <end position="789"/>
    </location>
</feature>
<dbReference type="PANTHER" id="PTHR31669">
    <property type="entry name" value="PROTEIN FAR1-RELATED SEQUENCE 10-RELATED"/>
    <property type="match status" value="1"/>
</dbReference>
<sequence>MPDYNKEILFKLRKEGFDDDTILYLSRTRTTGEMRFTAESIKVDQVELGNFLDAFFRGYKVAHGIEEKVADVYDPTVPMHMLKKPEEKKKATGEVITGGGEMDVDMEFLEEKKEEGKLEFPSFALPTEEGAKEVGERKEVEPDEFFKKDGSEEWARIEEIKLTPACQKGLIVIREEKPKKNTPIGDLDDYRETREKDFIRRESNKGLFDEEAIDTDKLNIAQDLSQNKVFQSPDKLEEFVRNVENTHSMKLEKSIWSSDTGQYAFKCCQENNLEGKSKECPFTVRFYRDVGNDGISLKYGILEHNHGDKETIIPNEDSQECIKYFDAQDVKFKEQFMKIPNEIVKMGIYLAKRGVQDESIFEASRIYHMSTYSQDVSFNQKRLCDVLSSFDLNEKDEYDKQIDSLRTDEKDMDEEVDLSDSNIKTRPYLEQSIYRMTKKKPKLFLKALTENDGRVLAMFICDQSRVKDMNYLNDAVSFDTGYKDLFEDMPIMVFSCLDNHGFSYPLAICVFWVQNSVCIQWALRMYNEAGYRSPETVITDRDADLKSVISSIWPKSKHVFSIFHLYHNMLKCCKNKTDKKVNQFKKDFMECVKSTTVECVGKAWTILCNSYNSMESDQGPDFMKEIWKHRYHWARQYTNDAFLSGMQSKDKDMSLRDALVKRVKCPKNQACTLVSIFCVLQEEYFRRLKREILVARKMKYEGKIYSKLKNKFPRFIIKKIEEMEKKSDSKDLIIVTERTKEGIRYPVLEDGKTRKRYKLDCGNYKCQCGRLSYMGIPCEHLIKILREDSVDWLEKVEKGELIHPRWRL</sequence>
<keyword evidence="1" id="KW-0862">Zinc</keyword>
<evidence type="ECO:0000313" key="4">
    <source>
        <dbReference type="Proteomes" id="UP001295684"/>
    </source>
</evidence>
<dbReference type="EMBL" id="CAMPGE010027354">
    <property type="protein sequence ID" value="CAI2384994.1"/>
    <property type="molecule type" value="Genomic_DNA"/>
</dbReference>
<keyword evidence="1" id="KW-0479">Metal-binding</keyword>
<gene>
    <name evidence="3" type="ORF">ECRASSUSDP1_LOCUS26535</name>
</gene>
<comment type="caution">
    <text evidence="3">The sequence shown here is derived from an EMBL/GenBank/DDBJ whole genome shotgun (WGS) entry which is preliminary data.</text>
</comment>
<dbReference type="AlphaFoldDB" id="A0AAD2D881"/>
<dbReference type="PROSITE" id="PS50966">
    <property type="entry name" value="ZF_SWIM"/>
    <property type="match status" value="1"/>
</dbReference>
<dbReference type="InterPro" id="IPR031052">
    <property type="entry name" value="FHY3/FAR1"/>
</dbReference>
<reference evidence="3" key="1">
    <citation type="submission" date="2023-07" db="EMBL/GenBank/DDBJ databases">
        <authorList>
            <consortium name="AG Swart"/>
            <person name="Singh M."/>
            <person name="Singh A."/>
            <person name="Seah K."/>
            <person name="Emmerich C."/>
        </authorList>
    </citation>
    <scope>NUCLEOTIDE SEQUENCE</scope>
    <source>
        <strain evidence="3">DP1</strain>
    </source>
</reference>
<evidence type="ECO:0000256" key="1">
    <source>
        <dbReference type="PROSITE-ProRule" id="PRU00325"/>
    </source>
</evidence>
<evidence type="ECO:0000313" key="3">
    <source>
        <dbReference type="EMBL" id="CAI2384994.1"/>
    </source>
</evidence>
<organism evidence="3 4">
    <name type="scientific">Euplotes crassus</name>
    <dbReference type="NCBI Taxonomy" id="5936"/>
    <lineage>
        <taxon>Eukaryota</taxon>
        <taxon>Sar</taxon>
        <taxon>Alveolata</taxon>
        <taxon>Ciliophora</taxon>
        <taxon>Intramacronucleata</taxon>
        <taxon>Spirotrichea</taxon>
        <taxon>Hypotrichia</taxon>
        <taxon>Euplotida</taxon>
        <taxon>Euplotidae</taxon>
        <taxon>Moneuplotes</taxon>
    </lineage>
</organism>